<evidence type="ECO:0000313" key="2">
    <source>
        <dbReference type="EMBL" id="EYC38753.1"/>
    </source>
</evidence>
<name>A0A016WIA9_9BILA</name>
<protein>
    <submittedName>
        <fullName evidence="2">Uncharacterized protein</fullName>
    </submittedName>
</protein>
<organism evidence="2 3">
    <name type="scientific">Ancylostoma ceylanicum</name>
    <dbReference type="NCBI Taxonomy" id="53326"/>
    <lineage>
        <taxon>Eukaryota</taxon>
        <taxon>Metazoa</taxon>
        <taxon>Ecdysozoa</taxon>
        <taxon>Nematoda</taxon>
        <taxon>Chromadorea</taxon>
        <taxon>Rhabditida</taxon>
        <taxon>Rhabditina</taxon>
        <taxon>Rhabditomorpha</taxon>
        <taxon>Strongyloidea</taxon>
        <taxon>Ancylostomatidae</taxon>
        <taxon>Ancylostomatinae</taxon>
        <taxon>Ancylostoma</taxon>
    </lineage>
</organism>
<evidence type="ECO:0000313" key="3">
    <source>
        <dbReference type="Proteomes" id="UP000024635"/>
    </source>
</evidence>
<accession>A0A016WIA9</accession>
<feature type="region of interest" description="Disordered" evidence="1">
    <location>
        <begin position="54"/>
        <end position="75"/>
    </location>
</feature>
<gene>
    <name evidence="2" type="primary">Acey_s0698.g1620</name>
    <name evidence="2" type="ORF">Y032_0698g1620</name>
</gene>
<evidence type="ECO:0000256" key="1">
    <source>
        <dbReference type="SAM" id="MobiDB-lite"/>
    </source>
</evidence>
<comment type="caution">
    <text evidence="2">The sequence shown here is derived from an EMBL/GenBank/DDBJ whole genome shotgun (WGS) entry which is preliminary data.</text>
</comment>
<dbReference type="Proteomes" id="UP000024635">
    <property type="component" value="Unassembled WGS sequence"/>
</dbReference>
<dbReference type="AlphaFoldDB" id="A0A016WIA9"/>
<proteinExistence type="predicted"/>
<dbReference type="EMBL" id="JARK01000298">
    <property type="protein sequence ID" value="EYC38753.1"/>
    <property type="molecule type" value="Genomic_DNA"/>
</dbReference>
<feature type="compositionally biased region" description="Basic and acidic residues" evidence="1">
    <location>
        <begin position="54"/>
        <end position="65"/>
    </location>
</feature>
<keyword evidence="3" id="KW-1185">Reference proteome</keyword>
<reference evidence="3" key="1">
    <citation type="journal article" date="2015" name="Nat. Genet.">
        <title>The genome and transcriptome of the zoonotic hookworm Ancylostoma ceylanicum identify infection-specific gene families.</title>
        <authorList>
            <person name="Schwarz E.M."/>
            <person name="Hu Y."/>
            <person name="Antoshechkin I."/>
            <person name="Miller M.M."/>
            <person name="Sternberg P.W."/>
            <person name="Aroian R.V."/>
        </authorList>
    </citation>
    <scope>NUCLEOTIDE SEQUENCE</scope>
    <source>
        <strain evidence="3">HY135</strain>
    </source>
</reference>
<sequence>MMFQEFSGKVPYLLIAVGKSMLSSLGVDNFFDGLSGSSAESTLRRLAEKELMREDGDVEHFHDGTGRSLKRKERE</sequence>